<comment type="caution">
    <text evidence="1">The sequence shown here is derived from an EMBL/GenBank/DDBJ whole genome shotgun (WGS) entry which is preliminary data.</text>
</comment>
<proteinExistence type="predicted"/>
<dbReference type="Proteomes" id="UP001057402">
    <property type="component" value="Chromosome 11"/>
</dbReference>
<evidence type="ECO:0000313" key="2">
    <source>
        <dbReference type="Proteomes" id="UP001057402"/>
    </source>
</evidence>
<keyword evidence="2" id="KW-1185">Reference proteome</keyword>
<protein>
    <submittedName>
        <fullName evidence="1">Uncharacterized protein</fullName>
    </submittedName>
</protein>
<accession>A0ACB9LJM6</accession>
<sequence>MDGSEVVITMLIGKLREVMSERAIVLQELQEELSKFVEQLQEMLNNASGGWEAETGHGQLREQCKNVVICARDAEDVADSILLEASSPSNSRKGLFLRMVYDLTGCGDRQAKAKKLMDKLV</sequence>
<name>A0ACB9LJM6_9MYRT</name>
<organism evidence="1 2">
    <name type="scientific">Melastoma candidum</name>
    <dbReference type="NCBI Taxonomy" id="119954"/>
    <lineage>
        <taxon>Eukaryota</taxon>
        <taxon>Viridiplantae</taxon>
        <taxon>Streptophyta</taxon>
        <taxon>Embryophyta</taxon>
        <taxon>Tracheophyta</taxon>
        <taxon>Spermatophyta</taxon>
        <taxon>Magnoliopsida</taxon>
        <taxon>eudicotyledons</taxon>
        <taxon>Gunneridae</taxon>
        <taxon>Pentapetalae</taxon>
        <taxon>rosids</taxon>
        <taxon>malvids</taxon>
        <taxon>Myrtales</taxon>
        <taxon>Melastomataceae</taxon>
        <taxon>Melastomatoideae</taxon>
        <taxon>Melastomateae</taxon>
        <taxon>Melastoma</taxon>
    </lineage>
</organism>
<gene>
    <name evidence="1" type="ORF">MLD38_036468</name>
</gene>
<evidence type="ECO:0000313" key="1">
    <source>
        <dbReference type="EMBL" id="KAI4311581.1"/>
    </source>
</evidence>
<dbReference type="EMBL" id="CM042890">
    <property type="protein sequence ID" value="KAI4311581.1"/>
    <property type="molecule type" value="Genomic_DNA"/>
</dbReference>
<reference evidence="2" key="1">
    <citation type="journal article" date="2023" name="Front. Plant Sci.">
        <title>Chromosomal-level genome assembly of Melastoma candidum provides insights into trichome evolution.</title>
        <authorList>
            <person name="Zhong Y."/>
            <person name="Wu W."/>
            <person name="Sun C."/>
            <person name="Zou P."/>
            <person name="Liu Y."/>
            <person name="Dai S."/>
            <person name="Zhou R."/>
        </authorList>
    </citation>
    <scope>NUCLEOTIDE SEQUENCE [LARGE SCALE GENOMIC DNA]</scope>
</reference>